<dbReference type="RefSeq" id="XP_001744156.1">
    <property type="nucleotide sequence ID" value="XM_001744104.1"/>
</dbReference>
<dbReference type="PANTHER" id="PTHR44329:SF288">
    <property type="entry name" value="MITOGEN-ACTIVATED PROTEIN KINASE KINASE KINASE 20"/>
    <property type="match status" value="1"/>
</dbReference>
<keyword evidence="3" id="KW-0418">Kinase</keyword>
<evidence type="ECO:0000259" key="7">
    <source>
        <dbReference type="PROSITE" id="PS50011"/>
    </source>
</evidence>
<dbReference type="PANTHER" id="PTHR44329">
    <property type="entry name" value="SERINE/THREONINE-PROTEIN KINASE TNNI3K-RELATED"/>
    <property type="match status" value="1"/>
</dbReference>
<dbReference type="InParanoid" id="A9UVA1"/>
<proteinExistence type="predicted"/>
<dbReference type="SUPFAM" id="SSF56112">
    <property type="entry name" value="Protein kinase-like (PK-like)"/>
    <property type="match status" value="1"/>
</dbReference>
<dbReference type="eggNOG" id="KOG0196">
    <property type="taxonomic scope" value="Eukaryota"/>
</dbReference>
<dbReference type="InterPro" id="IPR000719">
    <property type="entry name" value="Prot_kinase_dom"/>
</dbReference>
<evidence type="ECO:0000256" key="3">
    <source>
        <dbReference type="ARBA" id="ARBA00022777"/>
    </source>
</evidence>
<dbReference type="PROSITE" id="PS00107">
    <property type="entry name" value="PROTEIN_KINASE_ATP"/>
    <property type="match status" value="1"/>
</dbReference>
<dbReference type="GO" id="GO:0007165">
    <property type="term" value="P:signal transduction"/>
    <property type="evidence" value="ECO:0000318"/>
    <property type="project" value="GO_Central"/>
</dbReference>
<dbReference type="PROSITE" id="PS50011">
    <property type="entry name" value="PROTEIN_KINASE_DOM"/>
    <property type="match status" value="1"/>
</dbReference>
<dbReference type="Pfam" id="PF07714">
    <property type="entry name" value="PK_Tyr_Ser-Thr"/>
    <property type="match status" value="2"/>
</dbReference>
<dbReference type="InterPro" id="IPR017441">
    <property type="entry name" value="Protein_kinase_ATP_BS"/>
</dbReference>
<feature type="domain" description="Protein kinase" evidence="7">
    <location>
        <begin position="307"/>
        <end position="651"/>
    </location>
</feature>
<dbReference type="AlphaFoldDB" id="A9UVA1"/>
<sequence length="651" mass="72656">MSSCAALAFDPVVTMPVGGVQLVAYLALFVWHLRAQRKARQGDERAGQVIITKAYMYIIYGFGISLLLFLLGSVFFHSKPFASDVGDLAGVYWGFSGFVYHFVLEGIVVLLCFKGIGRDAFQQACLVTFVLAILVGAAQGLTYIIQSRYPSHDYGLYIQIGYESVLFVFYLFVVLAPRKWLYRRPAAIFYACCWTAYRPGYMVLFILMYKGYDGAYCGYMIFTWLMFGVAKPLIIYYTLYLDSLYWQGLYVGIFALRSRSSSSSIDDSLEGADVRKPLLGVSFDQSAAAALAEQMGVISQEDRMSANLGYFILGAGGTARVFRGIFEDKRVAIKMLFCPTLIPETIDNFRRENALLCSIRHPNIIQVEGLCVEPPAICSVMEYCPGRKARIFSHTESLVVLPSICVRQLVADSHLTGYVIAGDLFGLLRLPSTRTIDWSTRLAIACDCARAVTCLHELGLETFVEHFYAAAVRGSSSSRSHPGLLQLAADDLERIVPFRRRHLPNDLSAFDRLQSAIADIQRISALHDSQQAVIKLTDLELSDDLNALPASDAAEDKSTDVEEEDNTKQTVVPNTVNWTAPEAILYGRRTRAADVYSLGMVLWEILSGQVPFYEHPQHQVYKLVTEDETRPVVPADADADYAALMQDMWHQ</sequence>
<dbReference type="STRING" id="81824.A9UVA1"/>
<dbReference type="InterPro" id="IPR051681">
    <property type="entry name" value="Ser/Thr_Kinases-Pseudokinases"/>
</dbReference>
<keyword evidence="4 5" id="KW-0067">ATP-binding</keyword>
<feature type="transmembrane region" description="Helical" evidence="6">
    <location>
        <begin position="125"/>
        <end position="145"/>
    </location>
</feature>
<feature type="transmembrane region" description="Helical" evidence="6">
    <location>
        <begin position="12"/>
        <end position="33"/>
    </location>
</feature>
<evidence type="ECO:0000256" key="5">
    <source>
        <dbReference type="PROSITE-ProRule" id="PRU10141"/>
    </source>
</evidence>
<reference evidence="8 9" key="1">
    <citation type="journal article" date="2008" name="Nature">
        <title>The genome of the choanoflagellate Monosiga brevicollis and the origin of metazoans.</title>
        <authorList>
            <consortium name="JGI Sequencing"/>
            <person name="King N."/>
            <person name="Westbrook M.J."/>
            <person name="Young S.L."/>
            <person name="Kuo A."/>
            <person name="Abedin M."/>
            <person name="Chapman J."/>
            <person name="Fairclough S."/>
            <person name="Hellsten U."/>
            <person name="Isogai Y."/>
            <person name="Letunic I."/>
            <person name="Marr M."/>
            <person name="Pincus D."/>
            <person name="Putnam N."/>
            <person name="Rokas A."/>
            <person name="Wright K.J."/>
            <person name="Zuzow R."/>
            <person name="Dirks W."/>
            <person name="Good M."/>
            <person name="Goodstein D."/>
            <person name="Lemons D."/>
            <person name="Li W."/>
            <person name="Lyons J.B."/>
            <person name="Morris A."/>
            <person name="Nichols S."/>
            <person name="Richter D.J."/>
            <person name="Salamov A."/>
            <person name="Bork P."/>
            <person name="Lim W.A."/>
            <person name="Manning G."/>
            <person name="Miller W.T."/>
            <person name="McGinnis W."/>
            <person name="Shapiro H."/>
            <person name="Tjian R."/>
            <person name="Grigoriev I.V."/>
            <person name="Rokhsar D."/>
        </authorList>
    </citation>
    <scope>NUCLEOTIDE SEQUENCE [LARGE SCALE GENOMIC DNA]</scope>
    <source>
        <strain evidence="9">MX1 / ATCC 50154</strain>
    </source>
</reference>
<dbReference type="Gene3D" id="3.30.200.20">
    <property type="entry name" value="Phosphorylase Kinase, domain 1"/>
    <property type="match status" value="1"/>
</dbReference>
<feature type="transmembrane region" description="Helical" evidence="6">
    <location>
        <begin position="188"/>
        <end position="209"/>
    </location>
</feature>
<evidence type="ECO:0000256" key="6">
    <source>
        <dbReference type="SAM" id="Phobius"/>
    </source>
</evidence>
<keyword evidence="6" id="KW-1133">Transmembrane helix</keyword>
<dbReference type="GO" id="GO:0005737">
    <property type="term" value="C:cytoplasm"/>
    <property type="evidence" value="ECO:0000318"/>
    <property type="project" value="GO_Central"/>
</dbReference>
<protein>
    <recommendedName>
        <fullName evidence="7">Protein kinase domain-containing protein</fullName>
    </recommendedName>
</protein>
<name>A9UVA1_MONBE</name>
<dbReference type="GO" id="GO:0004674">
    <property type="term" value="F:protein serine/threonine kinase activity"/>
    <property type="evidence" value="ECO:0000318"/>
    <property type="project" value="GO_Central"/>
</dbReference>
<keyword evidence="1" id="KW-0808">Transferase</keyword>
<evidence type="ECO:0000313" key="9">
    <source>
        <dbReference type="Proteomes" id="UP000001357"/>
    </source>
</evidence>
<organism evidence="8 9">
    <name type="scientific">Monosiga brevicollis</name>
    <name type="common">Choanoflagellate</name>
    <dbReference type="NCBI Taxonomy" id="81824"/>
    <lineage>
        <taxon>Eukaryota</taxon>
        <taxon>Choanoflagellata</taxon>
        <taxon>Craspedida</taxon>
        <taxon>Salpingoecidae</taxon>
        <taxon>Monosiga</taxon>
    </lineage>
</organism>
<dbReference type="GO" id="GO:0005524">
    <property type="term" value="F:ATP binding"/>
    <property type="evidence" value="ECO:0007669"/>
    <property type="project" value="UniProtKB-UniRule"/>
</dbReference>
<gene>
    <name evidence="8" type="ORF">MONBRDRAFT_6777</name>
</gene>
<feature type="transmembrane region" description="Helical" evidence="6">
    <location>
        <begin position="157"/>
        <end position="176"/>
    </location>
</feature>
<feature type="binding site" evidence="5">
    <location>
        <position position="334"/>
    </location>
    <ligand>
        <name>ATP</name>
        <dbReference type="ChEBI" id="CHEBI:30616"/>
    </ligand>
</feature>
<dbReference type="eggNOG" id="KOG0192">
    <property type="taxonomic scope" value="Eukaryota"/>
</dbReference>
<dbReference type="EMBL" id="CH991546">
    <property type="protein sequence ID" value="EDQ90859.1"/>
    <property type="molecule type" value="Genomic_DNA"/>
</dbReference>
<feature type="transmembrane region" description="Helical" evidence="6">
    <location>
        <begin position="90"/>
        <end position="113"/>
    </location>
</feature>
<accession>A9UVA1</accession>
<dbReference type="GeneID" id="5889363"/>
<feature type="transmembrane region" description="Helical" evidence="6">
    <location>
        <begin position="54"/>
        <end position="78"/>
    </location>
</feature>
<dbReference type="Gene3D" id="1.10.510.10">
    <property type="entry name" value="Transferase(Phosphotransferase) domain 1"/>
    <property type="match status" value="1"/>
</dbReference>
<evidence type="ECO:0000313" key="8">
    <source>
        <dbReference type="EMBL" id="EDQ90859.1"/>
    </source>
</evidence>
<evidence type="ECO:0000256" key="4">
    <source>
        <dbReference type="ARBA" id="ARBA00022840"/>
    </source>
</evidence>
<feature type="non-terminal residue" evidence="8">
    <location>
        <position position="651"/>
    </location>
</feature>
<dbReference type="InterPro" id="IPR011009">
    <property type="entry name" value="Kinase-like_dom_sf"/>
</dbReference>
<feature type="transmembrane region" description="Helical" evidence="6">
    <location>
        <begin position="221"/>
        <end position="240"/>
    </location>
</feature>
<keyword evidence="9" id="KW-1185">Reference proteome</keyword>
<keyword evidence="6" id="KW-0812">Transmembrane</keyword>
<keyword evidence="2 5" id="KW-0547">Nucleotide-binding</keyword>
<evidence type="ECO:0000256" key="1">
    <source>
        <dbReference type="ARBA" id="ARBA00022679"/>
    </source>
</evidence>
<dbReference type="OMA" id="FWICERS"/>
<evidence type="ECO:0000256" key="2">
    <source>
        <dbReference type="ARBA" id="ARBA00022741"/>
    </source>
</evidence>
<keyword evidence="6" id="KW-0472">Membrane</keyword>
<dbReference type="KEGG" id="mbr:MONBRDRAFT_6777"/>
<dbReference type="Proteomes" id="UP000001357">
    <property type="component" value="Unassembled WGS sequence"/>
</dbReference>
<dbReference type="InterPro" id="IPR001245">
    <property type="entry name" value="Ser-Thr/Tyr_kinase_cat_dom"/>
</dbReference>